<proteinExistence type="predicted"/>
<protein>
    <submittedName>
        <fullName evidence="1">Uncharacterized protein (DUF2267 family)</fullName>
    </submittedName>
</protein>
<dbReference type="Gene3D" id="1.10.490.110">
    <property type="entry name" value="Uncharacterized conserved protein DUF2267"/>
    <property type="match status" value="1"/>
</dbReference>
<reference evidence="1 2" key="1">
    <citation type="submission" date="2023-07" db="EMBL/GenBank/DDBJ databases">
        <title>Sorghum-associated microbial communities from plants grown in Nebraska, USA.</title>
        <authorList>
            <person name="Schachtman D."/>
        </authorList>
    </citation>
    <scope>NUCLEOTIDE SEQUENCE [LARGE SCALE GENOMIC DNA]</scope>
    <source>
        <strain evidence="1 2">DS1607</strain>
    </source>
</reference>
<sequence>MTIPSEYQRATLEFERFMVDARDAAGLATTNMAWNMVVGVLRAFRRRLSLQQAIRFANVLPPVVRAIFVSDWDFQDSPLPFDQNNSLIDEVRSVRREHNFSPDLAVQAVAQALRRHVDTAAFDQALASLPIGAAEFWTTLRDGA</sequence>
<comment type="caution">
    <text evidence="1">The sequence shown here is derived from an EMBL/GenBank/DDBJ whole genome shotgun (WGS) entry which is preliminary data.</text>
</comment>
<dbReference type="Pfam" id="PF10025">
    <property type="entry name" value="DUF2267"/>
    <property type="match status" value="1"/>
</dbReference>
<name>A0ABT9S8J7_9BURK</name>
<dbReference type="RefSeq" id="WP_307689519.1">
    <property type="nucleotide sequence ID" value="NZ_JAUSRO010000005.1"/>
</dbReference>
<gene>
    <name evidence="1" type="ORF">J2W36_001953</name>
</gene>
<evidence type="ECO:0000313" key="2">
    <source>
        <dbReference type="Proteomes" id="UP001226867"/>
    </source>
</evidence>
<dbReference type="EMBL" id="JAUSRO010000005">
    <property type="protein sequence ID" value="MDP9899702.1"/>
    <property type="molecule type" value="Genomic_DNA"/>
</dbReference>
<keyword evidence="2" id="KW-1185">Reference proteome</keyword>
<organism evidence="1 2">
    <name type="scientific">Variovorax ginsengisoli</name>
    <dbReference type="NCBI Taxonomy" id="363844"/>
    <lineage>
        <taxon>Bacteria</taxon>
        <taxon>Pseudomonadati</taxon>
        <taxon>Pseudomonadota</taxon>
        <taxon>Betaproteobacteria</taxon>
        <taxon>Burkholderiales</taxon>
        <taxon>Comamonadaceae</taxon>
        <taxon>Variovorax</taxon>
    </lineage>
</organism>
<dbReference type="InterPro" id="IPR038282">
    <property type="entry name" value="DUF2267_sf"/>
</dbReference>
<dbReference type="Proteomes" id="UP001226867">
    <property type="component" value="Unassembled WGS sequence"/>
</dbReference>
<dbReference type="InterPro" id="IPR018727">
    <property type="entry name" value="DUF2267"/>
</dbReference>
<accession>A0ABT9S8J7</accession>
<evidence type="ECO:0000313" key="1">
    <source>
        <dbReference type="EMBL" id="MDP9899702.1"/>
    </source>
</evidence>